<proteinExistence type="predicted"/>
<sequence>MLVTTGAIMSINLTITLPLQVISAIGKGDGPNPGEIDPKMQQIINYAMKDAIKGLPYSITALASVPSPVSSPSTPSFPSFVPPCFDPSAQAPAGGRDSPLSMYPTTPDATTPMQKPVPNIPLPDLPEVDDADFILGFRDLADRSQKMKVESTLPIREVMCRLLEELDVWQHGLILLYSGRVLSPKLSVNSCGLKEGDELSLILDTSDSLRHEIRTEHRDRPASVDFTNSKSDGFTFAVKKPEGFSLVQAYARTPIAEIALYFQKRDGLQLGTQRWVCNGELIFDGREVLMGEGRRRGLGMVNISQGSVVRLVVAVDHPFSGWKYS</sequence>
<dbReference type="KEGG" id="ffu:CLAFUR5_08562"/>
<evidence type="ECO:0000313" key="3">
    <source>
        <dbReference type="EMBL" id="UJO14794.1"/>
    </source>
</evidence>
<evidence type="ECO:0000259" key="2">
    <source>
        <dbReference type="PROSITE" id="PS50053"/>
    </source>
</evidence>
<evidence type="ECO:0000313" key="4">
    <source>
        <dbReference type="Proteomes" id="UP000756132"/>
    </source>
</evidence>
<dbReference type="AlphaFoldDB" id="A0A9Q8LCD3"/>
<keyword evidence="4" id="KW-1185">Reference proteome</keyword>
<dbReference type="SUPFAM" id="SSF54236">
    <property type="entry name" value="Ubiquitin-like"/>
    <property type="match status" value="1"/>
</dbReference>
<feature type="domain" description="Ubiquitin-like" evidence="2">
    <location>
        <begin position="133"/>
        <end position="208"/>
    </location>
</feature>
<protein>
    <recommendedName>
        <fullName evidence="2">Ubiquitin-like domain-containing protein</fullName>
    </recommendedName>
</protein>
<reference evidence="3" key="2">
    <citation type="journal article" date="2022" name="Microb. Genom.">
        <title>A chromosome-scale genome assembly of the tomato pathogen Cladosporium fulvum reveals a compartmentalized genome architecture and the presence of a dispensable chromosome.</title>
        <authorList>
            <person name="Zaccaron A.Z."/>
            <person name="Chen L.H."/>
            <person name="Samaras A."/>
            <person name="Stergiopoulos I."/>
        </authorList>
    </citation>
    <scope>NUCLEOTIDE SEQUENCE</scope>
    <source>
        <strain evidence="3">Race5_Kim</strain>
    </source>
</reference>
<dbReference type="Pfam" id="PF00240">
    <property type="entry name" value="ubiquitin"/>
    <property type="match status" value="1"/>
</dbReference>
<keyword evidence="1" id="KW-0732">Signal</keyword>
<accession>A0A9Q8LCD3</accession>
<evidence type="ECO:0000256" key="1">
    <source>
        <dbReference type="SAM" id="SignalP"/>
    </source>
</evidence>
<name>A0A9Q8LCD3_PASFU</name>
<dbReference type="RefSeq" id="XP_047759160.1">
    <property type="nucleotide sequence ID" value="XM_047907710.1"/>
</dbReference>
<organism evidence="3 4">
    <name type="scientific">Passalora fulva</name>
    <name type="common">Tomato leaf mold</name>
    <name type="synonym">Cladosporium fulvum</name>
    <dbReference type="NCBI Taxonomy" id="5499"/>
    <lineage>
        <taxon>Eukaryota</taxon>
        <taxon>Fungi</taxon>
        <taxon>Dikarya</taxon>
        <taxon>Ascomycota</taxon>
        <taxon>Pezizomycotina</taxon>
        <taxon>Dothideomycetes</taxon>
        <taxon>Dothideomycetidae</taxon>
        <taxon>Mycosphaerellales</taxon>
        <taxon>Mycosphaerellaceae</taxon>
        <taxon>Fulvia</taxon>
    </lineage>
</organism>
<feature type="chain" id="PRO_5040180694" description="Ubiquitin-like domain-containing protein" evidence="1">
    <location>
        <begin position="25"/>
        <end position="325"/>
    </location>
</feature>
<gene>
    <name evidence="3" type="ORF">CLAFUR5_08562</name>
</gene>
<dbReference type="InterPro" id="IPR000626">
    <property type="entry name" value="Ubiquitin-like_dom"/>
</dbReference>
<dbReference type="Proteomes" id="UP000756132">
    <property type="component" value="Chromosome 3"/>
</dbReference>
<dbReference type="Gene3D" id="3.10.20.90">
    <property type="entry name" value="Phosphatidylinositol 3-kinase Catalytic Subunit, Chain A, domain 1"/>
    <property type="match status" value="1"/>
</dbReference>
<feature type="signal peptide" evidence="1">
    <location>
        <begin position="1"/>
        <end position="24"/>
    </location>
</feature>
<dbReference type="InterPro" id="IPR029071">
    <property type="entry name" value="Ubiquitin-like_domsf"/>
</dbReference>
<dbReference type="EMBL" id="CP090165">
    <property type="protein sequence ID" value="UJO14794.1"/>
    <property type="molecule type" value="Genomic_DNA"/>
</dbReference>
<dbReference type="GeneID" id="71988440"/>
<dbReference type="OrthoDB" id="10353575at2759"/>
<dbReference type="PROSITE" id="PS50053">
    <property type="entry name" value="UBIQUITIN_2"/>
    <property type="match status" value="1"/>
</dbReference>
<reference evidence="3" key="1">
    <citation type="submission" date="2021-12" db="EMBL/GenBank/DDBJ databases">
        <authorList>
            <person name="Zaccaron A."/>
            <person name="Stergiopoulos I."/>
        </authorList>
    </citation>
    <scope>NUCLEOTIDE SEQUENCE</scope>
    <source>
        <strain evidence="3">Race5_Kim</strain>
    </source>
</reference>